<dbReference type="InterPro" id="IPR036264">
    <property type="entry name" value="Bact_exopeptidase_dim_dom"/>
</dbReference>
<keyword evidence="1" id="KW-0378">Hydrolase</keyword>
<protein>
    <submittedName>
        <fullName evidence="3">Amidohydrolase</fullName>
    </submittedName>
</protein>
<dbReference type="EMBL" id="JBBMQO010000003">
    <property type="protein sequence ID" value="MEM5501368.1"/>
    <property type="molecule type" value="Genomic_DNA"/>
</dbReference>
<evidence type="ECO:0000259" key="2">
    <source>
        <dbReference type="Pfam" id="PF07687"/>
    </source>
</evidence>
<dbReference type="PIRSF" id="PIRSF005962">
    <property type="entry name" value="Pept_M20D_amidohydro"/>
    <property type="match status" value="1"/>
</dbReference>
<dbReference type="Pfam" id="PF01546">
    <property type="entry name" value="Peptidase_M20"/>
    <property type="match status" value="1"/>
</dbReference>
<sequence length="375" mass="40172">MIELIDLRHELHRHPEISGEERITATRIVKYLGECNPSQIITELGGHGVAAIFDSGQVGETILLRCELDALPIIETGEPPYRSTVEGKGHLCGHDGHMSIMIGVAQRLAKNPITRGRIVLLFQPAEETGVGAPSVIADEKFKAIKPDFAYALHNLPGMPLGHIGVKSGPMCFASEGLKISLFGRTSHASHPEDAVSPMIALIGLIDELTNLPAQLGIDPEHALVTICHASLGEPAFGITPGDAILMAAFRAENDALQAKLIANAAHCAKAYAEQHGLSSSISYDEKFAACDNNEAAAANIKNAAENLQLPMVRIDKPFRWSEDFGAFSAAGNTALFVLGSGEDCPQLHASNYDFPDSIMITGIDMFEEIARKHCG</sequence>
<organism evidence="3 4">
    <name type="scientific">Ahrensia kielensis</name>
    <dbReference type="NCBI Taxonomy" id="76980"/>
    <lineage>
        <taxon>Bacteria</taxon>
        <taxon>Pseudomonadati</taxon>
        <taxon>Pseudomonadota</taxon>
        <taxon>Alphaproteobacteria</taxon>
        <taxon>Hyphomicrobiales</taxon>
        <taxon>Ahrensiaceae</taxon>
        <taxon>Ahrensia</taxon>
    </lineage>
</organism>
<dbReference type="SUPFAM" id="SSF53187">
    <property type="entry name" value="Zn-dependent exopeptidases"/>
    <property type="match status" value="1"/>
</dbReference>
<evidence type="ECO:0000313" key="3">
    <source>
        <dbReference type="EMBL" id="MEM5501368.1"/>
    </source>
</evidence>
<dbReference type="NCBIfam" id="TIGR01891">
    <property type="entry name" value="amidohydrolases"/>
    <property type="match status" value="1"/>
</dbReference>
<name>A0ABU9T5G1_9HYPH</name>
<comment type="caution">
    <text evidence="3">The sequence shown here is derived from an EMBL/GenBank/DDBJ whole genome shotgun (WGS) entry which is preliminary data.</text>
</comment>
<dbReference type="Pfam" id="PF07687">
    <property type="entry name" value="M20_dimer"/>
    <property type="match status" value="1"/>
</dbReference>
<keyword evidence="4" id="KW-1185">Reference proteome</keyword>
<gene>
    <name evidence="3" type="ORF">WNY59_07165</name>
</gene>
<dbReference type="Gene3D" id="3.30.70.360">
    <property type="match status" value="1"/>
</dbReference>
<dbReference type="Proteomes" id="UP001477870">
    <property type="component" value="Unassembled WGS sequence"/>
</dbReference>
<dbReference type="PANTHER" id="PTHR11014">
    <property type="entry name" value="PEPTIDASE M20 FAMILY MEMBER"/>
    <property type="match status" value="1"/>
</dbReference>
<feature type="domain" description="Peptidase M20 dimerisation" evidence="2">
    <location>
        <begin position="176"/>
        <end position="272"/>
    </location>
</feature>
<evidence type="ECO:0000313" key="4">
    <source>
        <dbReference type="Proteomes" id="UP001477870"/>
    </source>
</evidence>
<dbReference type="InterPro" id="IPR002933">
    <property type="entry name" value="Peptidase_M20"/>
</dbReference>
<dbReference type="InterPro" id="IPR011650">
    <property type="entry name" value="Peptidase_M20_dimer"/>
</dbReference>
<proteinExistence type="predicted"/>
<accession>A0ABU9T5G1</accession>
<dbReference type="Gene3D" id="3.40.630.10">
    <property type="entry name" value="Zn peptidases"/>
    <property type="match status" value="1"/>
</dbReference>
<dbReference type="InterPro" id="IPR017439">
    <property type="entry name" value="Amidohydrolase"/>
</dbReference>
<reference evidence="3 4" key="1">
    <citation type="submission" date="2024-03" db="EMBL/GenBank/DDBJ databases">
        <title>Community enrichment and isolation of bacterial strains for fucoidan degradation.</title>
        <authorList>
            <person name="Sichert A."/>
        </authorList>
    </citation>
    <scope>NUCLEOTIDE SEQUENCE [LARGE SCALE GENOMIC DNA]</scope>
    <source>
        <strain evidence="3 4">AS62</strain>
    </source>
</reference>
<dbReference type="PANTHER" id="PTHR11014:SF169">
    <property type="entry name" value="CLAN MH, FAMILY M20, PEPTIDASE T-LIKE METALLOPEPTIDASE"/>
    <property type="match status" value="1"/>
</dbReference>
<evidence type="ECO:0000256" key="1">
    <source>
        <dbReference type="ARBA" id="ARBA00022801"/>
    </source>
</evidence>
<dbReference type="RefSeq" id="WP_342847882.1">
    <property type="nucleotide sequence ID" value="NZ_JBBMQO010000003.1"/>
</dbReference>
<dbReference type="SUPFAM" id="SSF55031">
    <property type="entry name" value="Bacterial exopeptidase dimerisation domain"/>
    <property type="match status" value="1"/>
</dbReference>